<name>A0A4P7XF67_9ALTE</name>
<protein>
    <submittedName>
        <fullName evidence="2">HDOD domain-containing protein</fullName>
    </submittedName>
</protein>
<accession>A0A4P7XF67</accession>
<reference evidence="2 3" key="1">
    <citation type="submission" date="2018-07" db="EMBL/GenBank/DDBJ databases">
        <title>Marsedoiliclastica nanhaica gen. nov. sp. nov., a novel marine hydrocarbonoclastic bacterium isolated from an in-situ enriched hydrocarbon-degrading consortium in deep-sea sediment.</title>
        <authorList>
            <person name="Dong C."/>
            <person name="Ma T."/>
            <person name="Liu R."/>
            <person name="Shao Z."/>
        </authorList>
    </citation>
    <scope>NUCLEOTIDE SEQUENCE [LARGE SCALE GENOMIC DNA]</scope>
    <source>
        <strain evidence="3">soil36-7</strain>
    </source>
</reference>
<gene>
    <name evidence="2" type="ORF">soil367_04815</name>
</gene>
<dbReference type="Proteomes" id="UP000298049">
    <property type="component" value="Chromosome"/>
</dbReference>
<evidence type="ECO:0000313" key="3">
    <source>
        <dbReference type="Proteomes" id="UP000298049"/>
    </source>
</evidence>
<dbReference type="AlphaFoldDB" id="A0A4P7XF67"/>
<feature type="domain" description="HDOD" evidence="1">
    <location>
        <begin position="20"/>
        <end position="229"/>
    </location>
</feature>
<dbReference type="KEGG" id="hmi:soil367_04815"/>
<dbReference type="PROSITE" id="PS51833">
    <property type="entry name" value="HDOD"/>
    <property type="match status" value="1"/>
</dbReference>
<dbReference type="PANTHER" id="PTHR33525">
    <property type="match status" value="1"/>
</dbReference>
<dbReference type="PANTHER" id="PTHR33525:SF3">
    <property type="entry name" value="RIBONUCLEASE Y"/>
    <property type="match status" value="1"/>
</dbReference>
<dbReference type="Pfam" id="PF08668">
    <property type="entry name" value="HDOD"/>
    <property type="match status" value="1"/>
</dbReference>
<evidence type="ECO:0000313" key="2">
    <source>
        <dbReference type="EMBL" id="QCF25305.1"/>
    </source>
</evidence>
<dbReference type="InterPro" id="IPR052340">
    <property type="entry name" value="RNase_Y/CdgJ"/>
</dbReference>
<dbReference type="RefSeq" id="WP_136547443.1">
    <property type="nucleotide sequence ID" value="NZ_CP031093.1"/>
</dbReference>
<dbReference type="Gene3D" id="1.10.3210.10">
    <property type="entry name" value="Hypothetical protein af1432"/>
    <property type="match status" value="1"/>
</dbReference>
<dbReference type="InterPro" id="IPR013976">
    <property type="entry name" value="HDOD"/>
</dbReference>
<dbReference type="EMBL" id="CP031093">
    <property type="protein sequence ID" value="QCF25305.1"/>
    <property type="molecule type" value="Genomic_DNA"/>
</dbReference>
<dbReference type="OrthoDB" id="9770715at2"/>
<organism evidence="2 3">
    <name type="scientific">Hydrocarboniclastica marina</name>
    <dbReference type="NCBI Taxonomy" id="2259620"/>
    <lineage>
        <taxon>Bacteria</taxon>
        <taxon>Pseudomonadati</taxon>
        <taxon>Pseudomonadota</taxon>
        <taxon>Gammaproteobacteria</taxon>
        <taxon>Alteromonadales</taxon>
        <taxon>Alteromonadaceae</taxon>
        <taxon>Hydrocarboniclastica</taxon>
    </lineage>
</organism>
<keyword evidence="3" id="KW-1185">Reference proteome</keyword>
<sequence>MAHDLTLDDIALRLQNLYRLPPMPAVALHILRVTRDPDSSAADLTRLIEQDPSLTAQVLRYARSALFGYPGQLDSVQEAITRVLGFDRVGHLAMGLAASKAFTIPDEGPLGLSAFWRHSLHCAYLAQAIAAAADTEETIKPDMAYLCGLLHNFGLLLVAHLYPAEFRVLNRLRTEEPELPLATLERRVFGESGCDEVLAVGHGAIGGVLAKLWQLPDEVVKVAGVHQGTGYRGEFAGYVAAVQLANEVLKARGIGDEFDERETTPAMVALGLDAAALERLAQAIDSASAELDTLASSLAA</sequence>
<evidence type="ECO:0000259" key="1">
    <source>
        <dbReference type="PROSITE" id="PS51833"/>
    </source>
</evidence>
<proteinExistence type="predicted"/>
<dbReference type="SUPFAM" id="SSF109604">
    <property type="entry name" value="HD-domain/PDEase-like"/>
    <property type="match status" value="1"/>
</dbReference>